<dbReference type="GO" id="GO:0016829">
    <property type="term" value="F:lyase activity"/>
    <property type="evidence" value="ECO:0007669"/>
    <property type="project" value="UniProtKB-KW"/>
</dbReference>
<dbReference type="PANTHER" id="PTHR30246:SF1">
    <property type="entry name" value="2-DEHYDRO-3-DEOXY-6-PHOSPHOGALACTONATE ALDOLASE-RELATED"/>
    <property type="match status" value="1"/>
</dbReference>
<dbReference type="EMBL" id="GGEC01006079">
    <property type="protein sequence ID" value="MBW86562.1"/>
    <property type="molecule type" value="Transcribed_RNA"/>
</dbReference>
<dbReference type="Gene3D" id="3.20.20.70">
    <property type="entry name" value="Aldolase class I"/>
    <property type="match status" value="1"/>
</dbReference>
<dbReference type="InterPro" id="IPR013785">
    <property type="entry name" value="Aldolase_TIM"/>
</dbReference>
<sequence length="89" mass="10068">MIASPFQWEFFKDQVEVLSCCNGVFQQTTYGLIFIMLMVQVYPVSALGGVQYMSALKKPFPHIPMVASQGITIGLCIEKSRLFFLLTLR</sequence>
<dbReference type="SUPFAM" id="SSF51569">
    <property type="entry name" value="Aldolase"/>
    <property type="match status" value="1"/>
</dbReference>
<keyword evidence="4" id="KW-0456">Lyase</keyword>
<accession>A0A2P2IZD7</accession>
<keyword evidence="6" id="KW-0472">Membrane</keyword>
<dbReference type="InterPro" id="IPR000887">
    <property type="entry name" value="Aldlse_KDPG_KHG"/>
</dbReference>
<dbReference type="PANTHER" id="PTHR30246">
    <property type="entry name" value="2-KETO-3-DEOXY-6-PHOSPHOGLUCONATE ALDOLASE"/>
    <property type="match status" value="1"/>
</dbReference>
<comment type="pathway">
    <text evidence="1">Carbohydrate acid metabolism.</text>
</comment>
<keyword evidence="6" id="KW-1133">Transmembrane helix</keyword>
<evidence type="ECO:0000256" key="1">
    <source>
        <dbReference type="ARBA" id="ARBA00004761"/>
    </source>
</evidence>
<evidence type="ECO:0000256" key="4">
    <source>
        <dbReference type="ARBA" id="ARBA00023239"/>
    </source>
</evidence>
<protein>
    <submittedName>
        <fullName evidence="7">Uncharacterized protein</fullName>
    </submittedName>
</protein>
<evidence type="ECO:0000256" key="3">
    <source>
        <dbReference type="ARBA" id="ARBA00011233"/>
    </source>
</evidence>
<organism evidence="7">
    <name type="scientific">Rhizophora mucronata</name>
    <name type="common">Asiatic mangrove</name>
    <dbReference type="NCBI Taxonomy" id="61149"/>
    <lineage>
        <taxon>Eukaryota</taxon>
        <taxon>Viridiplantae</taxon>
        <taxon>Streptophyta</taxon>
        <taxon>Embryophyta</taxon>
        <taxon>Tracheophyta</taxon>
        <taxon>Spermatophyta</taxon>
        <taxon>Magnoliopsida</taxon>
        <taxon>eudicotyledons</taxon>
        <taxon>Gunneridae</taxon>
        <taxon>Pentapetalae</taxon>
        <taxon>rosids</taxon>
        <taxon>fabids</taxon>
        <taxon>Malpighiales</taxon>
        <taxon>Rhizophoraceae</taxon>
        <taxon>Rhizophora</taxon>
    </lineage>
</organism>
<feature type="transmembrane region" description="Helical" evidence="6">
    <location>
        <begin position="32"/>
        <end position="50"/>
    </location>
</feature>
<keyword evidence="5" id="KW-0119">Carbohydrate metabolism</keyword>
<evidence type="ECO:0000256" key="2">
    <source>
        <dbReference type="ARBA" id="ARBA00006906"/>
    </source>
</evidence>
<evidence type="ECO:0000256" key="6">
    <source>
        <dbReference type="SAM" id="Phobius"/>
    </source>
</evidence>
<name>A0A2P2IZD7_RHIMU</name>
<evidence type="ECO:0000256" key="5">
    <source>
        <dbReference type="ARBA" id="ARBA00023277"/>
    </source>
</evidence>
<comment type="subunit">
    <text evidence="3">Homotrimer.</text>
</comment>
<keyword evidence="6" id="KW-0812">Transmembrane</keyword>
<comment type="similarity">
    <text evidence="2">Belongs to the KHG/KDPG aldolase family.</text>
</comment>
<proteinExistence type="inferred from homology"/>
<reference evidence="7" key="1">
    <citation type="submission" date="2018-02" db="EMBL/GenBank/DDBJ databases">
        <title>Rhizophora mucronata_Transcriptome.</title>
        <authorList>
            <person name="Meera S.P."/>
            <person name="Sreeshan A."/>
            <person name="Augustine A."/>
        </authorList>
    </citation>
    <scope>NUCLEOTIDE SEQUENCE</scope>
    <source>
        <tissue evidence="7">Leaf</tissue>
    </source>
</reference>
<evidence type="ECO:0000313" key="7">
    <source>
        <dbReference type="EMBL" id="MBW86562.1"/>
    </source>
</evidence>
<dbReference type="AlphaFoldDB" id="A0A2P2IZD7"/>